<dbReference type="KEGG" id="mmas:MYMAC_006520"/>
<evidence type="ECO:0000313" key="3">
    <source>
        <dbReference type="Proteomes" id="UP000217343"/>
    </source>
</evidence>
<dbReference type="OrthoDB" id="5486437at2"/>
<protein>
    <submittedName>
        <fullName evidence="2">Sodium ABC transporter permease</fullName>
    </submittedName>
</protein>
<organism evidence="2 3">
    <name type="scientific">Corallococcus macrosporus DSM 14697</name>
    <dbReference type="NCBI Taxonomy" id="1189310"/>
    <lineage>
        <taxon>Bacteria</taxon>
        <taxon>Pseudomonadati</taxon>
        <taxon>Myxococcota</taxon>
        <taxon>Myxococcia</taxon>
        <taxon>Myxococcales</taxon>
        <taxon>Cystobacterineae</taxon>
        <taxon>Myxococcaceae</taxon>
        <taxon>Corallococcus</taxon>
    </lineage>
</organism>
<feature type="transmembrane region" description="Helical" evidence="1">
    <location>
        <begin position="231"/>
        <end position="252"/>
    </location>
</feature>
<dbReference type="GO" id="GO:0140359">
    <property type="term" value="F:ABC-type transporter activity"/>
    <property type="evidence" value="ECO:0007669"/>
    <property type="project" value="InterPro"/>
</dbReference>
<dbReference type="PANTHER" id="PTHR43471">
    <property type="entry name" value="ABC TRANSPORTER PERMEASE"/>
    <property type="match status" value="1"/>
</dbReference>
<keyword evidence="3" id="KW-1185">Reference proteome</keyword>
<proteinExistence type="predicted"/>
<keyword evidence="1" id="KW-0812">Transmembrane</keyword>
<dbReference type="EMBL" id="CP022203">
    <property type="protein sequence ID" value="ATB50863.1"/>
    <property type="molecule type" value="Genomic_DNA"/>
</dbReference>
<dbReference type="PANTHER" id="PTHR43471:SF3">
    <property type="entry name" value="ABC TRANSPORTER PERMEASE PROTEIN NATB"/>
    <property type="match status" value="1"/>
</dbReference>
<reference evidence="2 3" key="1">
    <citation type="submission" date="2017-06" db="EMBL/GenBank/DDBJ databases">
        <title>Sequencing and comparative analysis of myxobacterial genomes.</title>
        <authorList>
            <person name="Rupp O."/>
            <person name="Goesmann A."/>
            <person name="Sogaard-Andersen L."/>
        </authorList>
    </citation>
    <scope>NUCLEOTIDE SEQUENCE [LARGE SCALE GENOMIC DNA]</scope>
    <source>
        <strain evidence="2 3">DSM 14697</strain>
    </source>
</reference>
<accession>A0A250K4C1</accession>
<sequence>MSGLSFSVFRKELKDHLRDRRSVLTSLAWPLIGPVVFMVMFNMLASWYRQDRPLALPVVGREHAPSLMAFLERYGAQLEEAPEDYEARIRAGSLDAVLVVPDDYAEAYSAGRTAEVQLVVDSSRQSARQSVLRARRLLEAYAHLLGNQRLYARGVSPDLAIPVRVQEADLSTPERTAAGLLNMVPLFLVIAAFAGGMQVASDAMAGERERGSLEPLLLNPAPRSAVVTGKWLATVVMAVAAVVITLVGYLLVVRRVPLEDLGVKARFDAPAALGMAAAVLPLALAVSAVQLWVSTYARSFKEAQTYLSLLMVVPMMPGMVLALSPLQPKLWMFAVPVLGQEVLAGEVMRGEPMGALPYLIAAASSLVVTVLSLAVTSRLLTQERIVFGRG</sequence>
<keyword evidence="1" id="KW-1133">Transmembrane helix</keyword>
<feature type="transmembrane region" description="Helical" evidence="1">
    <location>
        <begin position="305"/>
        <end position="326"/>
    </location>
</feature>
<dbReference type="AlphaFoldDB" id="A0A250K4C1"/>
<feature type="transmembrane region" description="Helical" evidence="1">
    <location>
        <begin position="272"/>
        <end position="293"/>
    </location>
</feature>
<evidence type="ECO:0000256" key="1">
    <source>
        <dbReference type="SAM" id="Phobius"/>
    </source>
</evidence>
<dbReference type="Proteomes" id="UP000217343">
    <property type="component" value="Chromosome"/>
</dbReference>
<feature type="transmembrane region" description="Helical" evidence="1">
    <location>
        <begin position="27"/>
        <end position="48"/>
    </location>
</feature>
<evidence type="ECO:0000313" key="2">
    <source>
        <dbReference type="EMBL" id="ATB50863.1"/>
    </source>
</evidence>
<feature type="transmembrane region" description="Helical" evidence="1">
    <location>
        <begin position="355"/>
        <end position="375"/>
    </location>
</feature>
<dbReference type="RefSeq" id="WP_013937534.1">
    <property type="nucleotide sequence ID" value="NZ_CP022203.1"/>
</dbReference>
<keyword evidence="1" id="KW-0472">Membrane</keyword>
<gene>
    <name evidence="2" type="ORF">MYMAC_006520</name>
</gene>
<name>A0A250K4C1_9BACT</name>
<dbReference type="GO" id="GO:0005886">
    <property type="term" value="C:plasma membrane"/>
    <property type="evidence" value="ECO:0007669"/>
    <property type="project" value="UniProtKB-SubCell"/>
</dbReference>
<dbReference type="Pfam" id="PF12679">
    <property type="entry name" value="ABC2_membrane_2"/>
    <property type="match status" value="1"/>
</dbReference>